<proteinExistence type="predicted"/>
<gene>
    <name evidence="1" type="ORF">ERS008476_00618</name>
</gene>
<organism evidence="1 2">
    <name type="scientific">Yersinia intermedia</name>
    <dbReference type="NCBI Taxonomy" id="631"/>
    <lineage>
        <taxon>Bacteria</taxon>
        <taxon>Pseudomonadati</taxon>
        <taxon>Pseudomonadota</taxon>
        <taxon>Gammaproteobacteria</taxon>
        <taxon>Enterobacterales</taxon>
        <taxon>Yersiniaceae</taxon>
        <taxon>Yersinia</taxon>
    </lineage>
</organism>
<dbReference type="AlphaFoldDB" id="A0A0H5LRI6"/>
<sequence>MKTGVLSYWTACRLGRINFSYLGRVTDHQEKGRLRGLQVLFKINHLQIKQSLICVPLRGETCSRVGDLGNLWITEYKVPYTT</sequence>
<reference evidence="2" key="1">
    <citation type="submission" date="2015-03" db="EMBL/GenBank/DDBJ databases">
        <authorList>
            <consortium name="Pathogen Informatics"/>
        </authorList>
    </citation>
    <scope>NUCLEOTIDE SEQUENCE [LARGE SCALE GENOMIC DNA]</scope>
    <source>
        <strain evidence="2">R148</strain>
    </source>
</reference>
<accession>A0A0H5LRI6</accession>
<name>A0A0H5LRI6_YERIN</name>
<dbReference type="Proteomes" id="UP000043316">
    <property type="component" value="Unassembled WGS sequence"/>
</dbReference>
<evidence type="ECO:0000313" key="2">
    <source>
        <dbReference type="Proteomes" id="UP000043316"/>
    </source>
</evidence>
<evidence type="ECO:0000313" key="1">
    <source>
        <dbReference type="EMBL" id="CRY53718.1"/>
    </source>
</evidence>
<dbReference type="EMBL" id="CWJI01000001">
    <property type="protein sequence ID" value="CRY53718.1"/>
    <property type="molecule type" value="Genomic_DNA"/>
</dbReference>
<protein>
    <submittedName>
        <fullName evidence="1">Uncharacterized protein</fullName>
    </submittedName>
</protein>